<evidence type="ECO:0000256" key="1">
    <source>
        <dbReference type="ARBA" id="ARBA00000085"/>
    </source>
</evidence>
<dbReference type="GO" id="GO:0005524">
    <property type="term" value="F:ATP binding"/>
    <property type="evidence" value="ECO:0007669"/>
    <property type="project" value="UniProtKB-KW"/>
</dbReference>
<dbReference type="InterPro" id="IPR050736">
    <property type="entry name" value="Sensor_HK_Regulatory"/>
</dbReference>
<dbReference type="HOGENOM" id="CLU_000445_114_13_6"/>
<dbReference type="GO" id="GO:0000155">
    <property type="term" value="F:phosphorelay sensor kinase activity"/>
    <property type="evidence" value="ECO:0007669"/>
    <property type="project" value="InterPro"/>
</dbReference>
<dbReference type="InterPro" id="IPR013655">
    <property type="entry name" value="PAS_fold_3"/>
</dbReference>
<dbReference type="Proteomes" id="UP000000233">
    <property type="component" value="Chromosome"/>
</dbReference>
<evidence type="ECO:0000313" key="17">
    <source>
        <dbReference type="Proteomes" id="UP000000233"/>
    </source>
</evidence>
<keyword evidence="9 16" id="KW-0418">Kinase</keyword>
<dbReference type="EC" id="2.7.13.3" evidence="3"/>
<dbReference type="NCBIfam" id="TIGR00229">
    <property type="entry name" value="sensory_box"/>
    <property type="match status" value="1"/>
</dbReference>
<protein>
    <recommendedName>
        <fullName evidence="3">histidine kinase</fullName>
        <ecNumber evidence="3">2.7.13.3</ecNumber>
    </recommendedName>
</protein>
<keyword evidence="13" id="KW-0472">Membrane</keyword>
<reference evidence="16 17" key="1">
    <citation type="journal article" date="2008" name="Proc. Natl. Acad. Sci. U.S.A.">
        <title>Nitrogen fixation island and rhizosphere competence traits in the genome of root-associated Pseudomonas stutzeri A1501.</title>
        <authorList>
            <person name="Yan Y."/>
            <person name="Yang J."/>
            <person name="Dou Y."/>
            <person name="Chen M."/>
            <person name="Ping S."/>
            <person name="Peng J."/>
            <person name="Lu W."/>
            <person name="Zhang W."/>
            <person name="Yao Z."/>
            <person name="Li H."/>
            <person name="Liu W."/>
            <person name="He S."/>
            <person name="Geng L."/>
            <person name="Zhang X."/>
            <person name="Yang F."/>
            <person name="Yu H."/>
            <person name="Zhan Y."/>
            <person name="Li D."/>
            <person name="Lin Z."/>
            <person name="Wang Y."/>
            <person name="Elmerich C."/>
            <person name="Lin M."/>
            <person name="Jin Q."/>
        </authorList>
    </citation>
    <scope>NUCLEOTIDE SEQUENCE [LARGE SCALE GENOMIC DNA]</scope>
    <source>
        <strain evidence="16 17">A1501</strain>
    </source>
</reference>
<keyword evidence="6" id="KW-0808">Transferase</keyword>
<dbReference type="InterPro" id="IPR035965">
    <property type="entry name" value="PAS-like_dom_sf"/>
</dbReference>
<feature type="transmembrane region" description="Helical" evidence="13">
    <location>
        <begin position="397"/>
        <end position="418"/>
    </location>
</feature>
<sequence length="851" mass="95056">MIASGPPPCGLPVSCGRWSPVVPTPKPIGLRQWIWRAFVRSALIPLVLVEAGLIAIYLLTNSAIRDAQIEHLRETALNDLQASASLESRLISEQLEQVASLTELYRNLTAQALLGDAPVAPPELALSGDGVRYSPENNGGAAVFYSNATPAERHDMEKIARLRQLEPLMKEIEARNPLVASLYFNSWDSFNHIYPWFFTLDQYPADMDIPQYNFYYLADAEHNPGRGVVWTDVYLDPAGHGWMMSAVAPVYRDDFLEGVVGIDITVSGILEQIGQLQVPWGGYAMLVSDDLSIMALPEPGEEDFGLAELTEHSYLDAIRSEMFKPEDFRLDRRRETAELAAAISGADRGVQQVMLGGRPQLVAWTTVAQTGWHLLTVVDEAAVFRQTNALASRYRQIGYLLIAGLLLFYIGFYAVMWLRARQLSQALRDPIAGISQMMKEIGRGRWRPAAVHADIRELDDMSRQTLELGNRLATSEVQRGDTQRRLELVLESATESLWEYDMVNQSLRVRGNLVARFGLPAAELPDSQFRQRIHPDDLPQALAQIERIKLGLQSRYEAKYRFADALGEYRWLLSRGRVLERDPDTGAPRVLAGTHVDIDALKRVEEELRAATAQAQAASEAKGRLLSGISHELRTPLNAILGFAQLMRMDCDDESQAEAAEYLDEILLASRHLNQLLGEILEWSSLQQEAPQLELQAVDVCGLMRECAELVSLEVQQRGLQLELSLPDEDLQVLAEPRRLRQVVLNLLSNAMKYNIPEGRIALRAETTPTLVRLLVEDTGLGIDPAQQGQVFEPFQRLGRENSMIQGTGIGLSLCLEFARLMNGQMGLHSEPGVGSRFWIELPRLVPHPAR</sequence>
<dbReference type="SUPFAM" id="SSF47384">
    <property type="entry name" value="Homodimeric domain of signal transducing histidine kinase"/>
    <property type="match status" value="1"/>
</dbReference>
<dbReference type="SUPFAM" id="SSF55785">
    <property type="entry name" value="PYP-like sensor domain (PAS domain)"/>
    <property type="match status" value="1"/>
</dbReference>
<feature type="domain" description="PAC" evidence="15">
    <location>
        <begin position="556"/>
        <end position="610"/>
    </location>
</feature>
<dbReference type="InterPro" id="IPR003594">
    <property type="entry name" value="HATPase_dom"/>
</dbReference>
<dbReference type="PRINTS" id="PR00344">
    <property type="entry name" value="BCTRLSENSOR"/>
</dbReference>
<keyword evidence="11 13" id="KW-1133">Transmembrane helix</keyword>
<dbReference type="CDD" id="cd00130">
    <property type="entry name" value="PAS"/>
    <property type="match status" value="1"/>
</dbReference>
<dbReference type="SMART" id="SM00387">
    <property type="entry name" value="HATPase_c"/>
    <property type="match status" value="1"/>
</dbReference>
<evidence type="ECO:0000256" key="5">
    <source>
        <dbReference type="ARBA" id="ARBA00022553"/>
    </source>
</evidence>
<evidence type="ECO:0000256" key="3">
    <source>
        <dbReference type="ARBA" id="ARBA00012438"/>
    </source>
</evidence>
<dbReference type="GO" id="GO:0005886">
    <property type="term" value="C:plasma membrane"/>
    <property type="evidence" value="ECO:0007669"/>
    <property type="project" value="UniProtKB-SubCell"/>
</dbReference>
<dbReference type="SUPFAM" id="SSF103190">
    <property type="entry name" value="Sensory domain-like"/>
    <property type="match status" value="1"/>
</dbReference>
<dbReference type="InterPro" id="IPR004358">
    <property type="entry name" value="Sig_transdc_His_kin-like_C"/>
</dbReference>
<evidence type="ECO:0000256" key="8">
    <source>
        <dbReference type="ARBA" id="ARBA00022741"/>
    </source>
</evidence>
<dbReference type="CDD" id="cd12913">
    <property type="entry name" value="PDC1_MCP_like"/>
    <property type="match status" value="1"/>
</dbReference>
<dbReference type="InterPro" id="IPR029151">
    <property type="entry name" value="Sensor-like_sf"/>
</dbReference>
<dbReference type="PANTHER" id="PTHR43711:SF26">
    <property type="entry name" value="SENSOR HISTIDINE KINASE RCSC"/>
    <property type="match status" value="1"/>
</dbReference>
<dbReference type="Gene3D" id="3.30.565.10">
    <property type="entry name" value="Histidine kinase-like ATPase, C-terminal domain"/>
    <property type="match status" value="1"/>
</dbReference>
<dbReference type="PANTHER" id="PTHR43711">
    <property type="entry name" value="TWO-COMPONENT HISTIDINE KINASE"/>
    <property type="match status" value="1"/>
</dbReference>
<evidence type="ECO:0000256" key="11">
    <source>
        <dbReference type="ARBA" id="ARBA00022989"/>
    </source>
</evidence>
<dbReference type="Pfam" id="PF02518">
    <property type="entry name" value="HATPase_c"/>
    <property type="match status" value="1"/>
</dbReference>
<dbReference type="Pfam" id="PF00512">
    <property type="entry name" value="HisKA"/>
    <property type="match status" value="1"/>
</dbReference>
<evidence type="ECO:0000256" key="7">
    <source>
        <dbReference type="ARBA" id="ARBA00022692"/>
    </source>
</evidence>
<gene>
    <name evidence="16" type="ordered locus">PST_0201</name>
</gene>
<evidence type="ECO:0000256" key="10">
    <source>
        <dbReference type="ARBA" id="ARBA00022840"/>
    </source>
</evidence>
<dbReference type="PROSITE" id="PS50109">
    <property type="entry name" value="HIS_KIN"/>
    <property type="match status" value="1"/>
</dbReference>
<dbReference type="InterPro" id="IPR005467">
    <property type="entry name" value="His_kinase_dom"/>
</dbReference>
<comment type="subcellular location">
    <subcellularLocation>
        <location evidence="2">Cell membrane</location>
        <topology evidence="2">Multi-pass membrane protein</topology>
    </subcellularLocation>
</comment>
<evidence type="ECO:0000259" key="14">
    <source>
        <dbReference type="PROSITE" id="PS50109"/>
    </source>
</evidence>
<dbReference type="Gene3D" id="3.30.450.20">
    <property type="entry name" value="PAS domain"/>
    <property type="match status" value="2"/>
</dbReference>
<dbReference type="InterPro" id="IPR000700">
    <property type="entry name" value="PAS-assoc_C"/>
</dbReference>
<evidence type="ECO:0000313" key="16">
    <source>
        <dbReference type="EMBL" id="ABP77908.1"/>
    </source>
</evidence>
<dbReference type="Pfam" id="PF22673">
    <property type="entry name" value="MCP-like_PDC_1"/>
    <property type="match status" value="1"/>
</dbReference>
<dbReference type="eggNOG" id="COG2205">
    <property type="taxonomic scope" value="Bacteria"/>
</dbReference>
<organism evidence="16 17">
    <name type="scientific">Stutzerimonas stutzeri (strain A1501)</name>
    <name type="common">Pseudomonas stutzeri</name>
    <dbReference type="NCBI Taxonomy" id="379731"/>
    <lineage>
        <taxon>Bacteria</taxon>
        <taxon>Pseudomonadati</taxon>
        <taxon>Pseudomonadota</taxon>
        <taxon>Gammaproteobacteria</taxon>
        <taxon>Pseudomonadales</taxon>
        <taxon>Pseudomonadaceae</taxon>
        <taxon>Stutzerimonas</taxon>
    </lineage>
</organism>
<evidence type="ECO:0000259" key="15">
    <source>
        <dbReference type="PROSITE" id="PS50113"/>
    </source>
</evidence>
<dbReference type="InterPro" id="IPR036097">
    <property type="entry name" value="HisK_dim/P_sf"/>
</dbReference>
<accession>A4VG07</accession>
<evidence type="ECO:0000256" key="12">
    <source>
        <dbReference type="ARBA" id="ARBA00023012"/>
    </source>
</evidence>
<dbReference type="AlphaFoldDB" id="A4VG07"/>
<keyword evidence="7 13" id="KW-0812">Transmembrane</keyword>
<dbReference type="Pfam" id="PF08447">
    <property type="entry name" value="PAS_3"/>
    <property type="match status" value="1"/>
</dbReference>
<keyword evidence="5" id="KW-0597">Phosphoprotein</keyword>
<dbReference type="PROSITE" id="PS50113">
    <property type="entry name" value="PAC"/>
    <property type="match status" value="1"/>
</dbReference>
<dbReference type="InterPro" id="IPR036890">
    <property type="entry name" value="HATPase_C_sf"/>
</dbReference>
<keyword evidence="4" id="KW-1003">Cell membrane</keyword>
<evidence type="ECO:0000256" key="9">
    <source>
        <dbReference type="ARBA" id="ARBA00022777"/>
    </source>
</evidence>
<evidence type="ECO:0000256" key="13">
    <source>
        <dbReference type="SAM" id="Phobius"/>
    </source>
</evidence>
<dbReference type="KEGG" id="psa:PST_0201"/>
<evidence type="ECO:0000256" key="4">
    <source>
        <dbReference type="ARBA" id="ARBA00022475"/>
    </source>
</evidence>
<dbReference type="EMBL" id="CP000304">
    <property type="protein sequence ID" value="ABP77908.1"/>
    <property type="molecule type" value="Genomic_DNA"/>
</dbReference>
<proteinExistence type="predicted"/>
<dbReference type="eggNOG" id="COG4191">
    <property type="taxonomic scope" value="Bacteria"/>
</dbReference>
<keyword evidence="17" id="KW-1185">Reference proteome</keyword>
<feature type="domain" description="Histidine kinase" evidence="14">
    <location>
        <begin position="628"/>
        <end position="846"/>
    </location>
</feature>
<evidence type="ECO:0000256" key="6">
    <source>
        <dbReference type="ARBA" id="ARBA00022679"/>
    </source>
</evidence>
<dbReference type="InterPro" id="IPR003661">
    <property type="entry name" value="HisK_dim/P_dom"/>
</dbReference>
<dbReference type="InterPro" id="IPR000014">
    <property type="entry name" value="PAS"/>
</dbReference>
<keyword evidence="8" id="KW-0547">Nucleotide-binding</keyword>
<comment type="catalytic activity">
    <reaction evidence="1">
        <text>ATP + protein L-histidine = ADP + protein N-phospho-L-histidine.</text>
        <dbReference type="EC" id="2.7.13.3"/>
    </reaction>
</comment>
<dbReference type="SMART" id="SM00388">
    <property type="entry name" value="HisKA"/>
    <property type="match status" value="1"/>
</dbReference>
<dbReference type="SUPFAM" id="SSF55874">
    <property type="entry name" value="ATPase domain of HSP90 chaperone/DNA topoisomerase II/histidine kinase"/>
    <property type="match status" value="1"/>
</dbReference>
<dbReference type="Gene3D" id="1.10.287.130">
    <property type="match status" value="1"/>
</dbReference>
<name>A4VG07_STUS1</name>
<keyword evidence="10" id="KW-0067">ATP-binding</keyword>
<keyword evidence="12" id="KW-0902">Two-component regulatory system</keyword>
<evidence type="ECO:0000256" key="2">
    <source>
        <dbReference type="ARBA" id="ARBA00004651"/>
    </source>
</evidence>
<dbReference type="CDD" id="cd00082">
    <property type="entry name" value="HisKA"/>
    <property type="match status" value="1"/>
</dbReference>
<feature type="transmembrane region" description="Helical" evidence="13">
    <location>
        <begin position="37"/>
        <end position="59"/>
    </location>
</feature>